<name>A0ABR1B1Y3_POLSC</name>
<keyword evidence="2" id="KW-0371">Homeobox</keyword>
<keyword evidence="2" id="KW-0238">DNA-binding</keyword>
<comment type="caution">
    <text evidence="6">The sequence shown here is derived from an EMBL/GenBank/DDBJ whole genome shotgun (WGS) entry which is preliminary data.</text>
</comment>
<dbReference type="Pfam" id="PF00046">
    <property type="entry name" value="Homeodomain"/>
    <property type="match status" value="1"/>
</dbReference>
<comment type="subcellular location">
    <subcellularLocation>
        <location evidence="1 2">Nucleus</location>
    </subcellularLocation>
</comment>
<keyword evidence="4" id="KW-1133">Transmembrane helix</keyword>
<dbReference type="InterPro" id="IPR050649">
    <property type="entry name" value="Paired_Homeobox_TFs"/>
</dbReference>
<evidence type="ECO:0000256" key="4">
    <source>
        <dbReference type="SAM" id="Phobius"/>
    </source>
</evidence>
<dbReference type="PANTHER" id="PTHR24329">
    <property type="entry name" value="HOMEOBOX PROTEIN ARISTALESS"/>
    <property type="match status" value="1"/>
</dbReference>
<sequence length="265" mass="29703">MLYLCEPEICQPPATPSTTKSDSRGEKTEKPRKPVRKTGTLTSLFSESLKKEYKQVPKPTTDIQISIRILRYNYVLKEEHHRTCDSKADYTTSAIDHSTNLKSQNEEDAESPGTEDYSIGTSLKMGVSEDNKPDDESREVDSPPMIDTKGLMIDSMAEGGTLDPVGSSNASDNNSECELDEFAPKRKQRRYRTTFTSFQLEELEKAFARTHYPDVFTRSGTSSERRIDPRPPRRCFALAVIMTSVTIGFSGVGVLHQWTTAPSFA</sequence>
<evidence type="ECO:0000256" key="2">
    <source>
        <dbReference type="RuleBase" id="RU000682"/>
    </source>
</evidence>
<dbReference type="Proteomes" id="UP001359485">
    <property type="component" value="Unassembled WGS sequence"/>
</dbReference>
<reference evidence="6 7" key="1">
    <citation type="submission" date="2023-09" db="EMBL/GenBank/DDBJ databases">
        <title>Genomes of two closely related lineages of the louse Polyplax serrata with different host specificities.</title>
        <authorList>
            <person name="Martinu J."/>
            <person name="Tarabai H."/>
            <person name="Stefka J."/>
            <person name="Hypsa V."/>
        </authorList>
    </citation>
    <scope>NUCLEOTIDE SEQUENCE [LARGE SCALE GENOMIC DNA]</scope>
    <source>
        <strain evidence="6">98ZLc_SE</strain>
    </source>
</reference>
<dbReference type="SUPFAM" id="SSF46689">
    <property type="entry name" value="Homeodomain-like"/>
    <property type="match status" value="1"/>
</dbReference>
<dbReference type="CDD" id="cd00086">
    <property type="entry name" value="homeodomain"/>
    <property type="match status" value="1"/>
</dbReference>
<feature type="domain" description="Homeobox" evidence="5">
    <location>
        <begin position="189"/>
        <end position="219"/>
    </location>
</feature>
<dbReference type="InterPro" id="IPR009057">
    <property type="entry name" value="Homeodomain-like_sf"/>
</dbReference>
<feature type="transmembrane region" description="Helical" evidence="4">
    <location>
        <begin position="235"/>
        <end position="258"/>
    </location>
</feature>
<feature type="compositionally biased region" description="Basic and acidic residues" evidence="3">
    <location>
        <begin position="127"/>
        <end position="141"/>
    </location>
</feature>
<evidence type="ECO:0000313" key="7">
    <source>
        <dbReference type="Proteomes" id="UP001359485"/>
    </source>
</evidence>
<keyword evidence="4" id="KW-0472">Membrane</keyword>
<evidence type="ECO:0000256" key="3">
    <source>
        <dbReference type="SAM" id="MobiDB-lite"/>
    </source>
</evidence>
<keyword evidence="2" id="KW-0539">Nucleus</keyword>
<evidence type="ECO:0000256" key="1">
    <source>
        <dbReference type="ARBA" id="ARBA00004123"/>
    </source>
</evidence>
<dbReference type="InterPro" id="IPR001356">
    <property type="entry name" value="HD"/>
</dbReference>
<accession>A0ABR1B1Y3</accession>
<evidence type="ECO:0000259" key="5">
    <source>
        <dbReference type="Pfam" id="PF00046"/>
    </source>
</evidence>
<dbReference type="EMBL" id="JAWJWF010000005">
    <property type="protein sequence ID" value="KAK6632188.1"/>
    <property type="molecule type" value="Genomic_DNA"/>
</dbReference>
<protein>
    <recommendedName>
        <fullName evidence="5">Homeobox domain-containing protein</fullName>
    </recommendedName>
</protein>
<feature type="compositionally biased region" description="Basic and acidic residues" evidence="3">
    <location>
        <begin position="21"/>
        <end position="32"/>
    </location>
</feature>
<dbReference type="PANTHER" id="PTHR24329:SF337">
    <property type="entry name" value="ARISTALESS RELATED HOMEOBOX"/>
    <property type="match status" value="1"/>
</dbReference>
<keyword evidence="7" id="KW-1185">Reference proteome</keyword>
<gene>
    <name evidence="6" type="ORF">RUM44_007219</name>
</gene>
<evidence type="ECO:0000313" key="6">
    <source>
        <dbReference type="EMBL" id="KAK6632188.1"/>
    </source>
</evidence>
<dbReference type="Gene3D" id="1.10.10.60">
    <property type="entry name" value="Homeodomain-like"/>
    <property type="match status" value="1"/>
</dbReference>
<feature type="region of interest" description="Disordered" evidence="3">
    <location>
        <begin position="97"/>
        <end position="179"/>
    </location>
</feature>
<keyword evidence="4" id="KW-0812">Transmembrane</keyword>
<organism evidence="6 7">
    <name type="scientific">Polyplax serrata</name>
    <name type="common">Common mouse louse</name>
    <dbReference type="NCBI Taxonomy" id="468196"/>
    <lineage>
        <taxon>Eukaryota</taxon>
        <taxon>Metazoa</taxon>
        <taxon>Ecdysozoa</taxon>
        <taxon>Arthropoda</taxon>
        <taxon>Hexapoda</taxon>
        <taxon>Insecta</taxon>
        <taxon>Pterygota</taxon>
        <taxon>Neoptera</taxon>
        <taxon>Paraneoptera</taxon>
        <taxon>Psocodea</taxon>
        <taxon>Troctomorpha</taxon>
        <taxon>Phthiraptera</taxon>
        <taxon>Anoplura</taxon>
        <taxon>Polyplacidae</taxon>
        <taxon>Polyplax</taxon>
    </lineage>
</organism>
<feature type="region of interest" description="Disordered" evidence="3">
    <location>
        <begin position="1"/>
        <end position="41"/>
    </location>
</feature>
<proteinExistence type="predicted"/>